<evidence type="ECO:0000256" key="2">
    <source>
        <dbReference type="ARBA" id="ARBA00022692"/>
    </source>
</evidence>
<comment type="subcellular location">
    <subcellularLocation>
        <location evidence="1">Membrane</location>
        <topology evidence="1">Multi-pass membrane protein</topology>
    </subcellularLocation>
</comment>
<comment type="caution">
    <text evidence="6">The sequence shown here is derived from an EMBL/GenBank/DDBJ whole genome shotgun (WGS) entry which is preliminary data.</text>
</comment>
<feature type="transmembrane region" description="Helical" evidence="5">
    <location>
        <begin position="303"/>
        <end position="321"/>
    </location>
</feature>
<feature type="transmembrane region" description="Helical" evidence="5">
    <location>
        <begin position="235"/>
        <end position="253"/>
    </location>
</feature>
<dbReference type="Proteomes" id="UP001162131">
    <property type="component" value="Unassembled WGS sequence"/>
</dbReference>
<evidence type="ECO:0000256" key="1">
    <source>
        <dbReference type="ARBA" id="ARBA00004141"/>
    </source>
</evidence>
<evidence type="ECO:0000256" key="5">
    <source>
        <dbReference type="SAM" id="Phobius"/>
    </source>
</evidence>
<feature type="transmembrane region" description="Helical" evidence="5">
    <location>
        <begin position="113"/>
        <end position="131"/>
    </location>
</feature>
<keyword evidence="3 5" id="KW-1133">Transmembrane helix</keyword>
<evidence type="ECO:0000256" key="3">
    <source>
        <dbReference type="ARBA" id="ARBA00022989"/>
    </source>
</evidence>
<evidence type="ECO:0000256" key="4">
    <source>
        <dbReference type="ARBA" id="ARBA00023136"/>
    </source>
</evidence>
<feature type="transmembrane region" description="Helical" evidence="5">
    <location>
        <begin position="398"/>
        <end position="418"/>
    </location>
</feature>
<dbReference type="AlphaFoldDB" id="A0AAU9J4U2"/>
<evidence type="ECO:0000313" key="7">
    <source>
        <dbReference type="Proteomes" id="UP001162131"/>
    </source>
</evidence>
<dbReference type="GO" id="GO:0072659">
    <property type="term" value="P:protein localization to plasma membrane"/>
    <property type="evidence" value="ECO:0007669"/>
    <property type="project" value="TreeGrafter"/>
</dbReference>
<dbReference type="GO" id="GO:0032216">
    <property type="term" value="F:glucosaminyl-phosphatidylinositol O-acyltransferase activity"/>
    <property type="evidence" value="ECO:0007669"/>
    <property type="project" value="TreeGrafter"/>
</dbReference>
<accession>A0AAU9J4U2</accession>
<dbReference type="GO" id="GO:0006506">
    <property type="term" value="P:GPI anchor biosynthetic process"/>
    <property type="evidence" value="ECO:0007669"/>
    <property type="project" value="InterPro"/>
</dbReference>
<sequence>MASYKELKEWFVTGFNGSTQLDIIQVCMFLPAALLLRNISCKSQNFIYDFIFTVIPIIGSVTSTEFNLLKLIILALVCIINSHKLTSPFTNTRPAFEIKDGVKRFQFVTEYRSLMLVATCISILAVDFPIYPRRFVKTETTGVSLMDIGTGSVLFSSALVARSARDPLKPLFQKIKAAMFSCLPLLLIGSLRVIVHKMVDYQEHVSEYGVHWNFFLSLGVVVVAAPFLDGSPMTRVIFSIVIMIFYQILLIFGLEDYIFNGPRDNFFSMNREGILGCIGFFCIYQIGLGLKQLILDSKNYMRNLAYATAFSMIITQILFAFVDPSRRLNNVSYTSWVVSHNLFYLSVVCLAERCVVNCSPNAIIDAINYNQLPYFMLSNLMTGIVNVSMFTLYTPGCLAYFIITLYMFTALSVMWLLLKFHIKLKFW</sequence>
<dbReference type="PANTHER" id="PTHR20661:SF0">
    <property type="entry name" value="PHOSPHATIDYLINOSITOL-GLYCAN BIOSYNTHESIS CLASS W PROTEIN"/>
    <property type="match status" value="1"/>
</dbReference>
<feature type="transmembrane region" description="Helical" evidence="5">
    <location>
        <begin position="143"/>
        <end position="163"/>
    </location>
</feature>
<dbReference type="PIRSF" id="PIRSF017321">
    <property type="entry name" value="GWT1"/>
    <property type="match status" value="1"/>
</dbReference>
<keyword evidence="4 5" id="KW-0472">Membrane</keyword>
<feature type="transmembrane region" description="Helical" evidence="5">
    <location>
        <begin position="372"/>
        <end position="392"/>
    </location>
</feature>
<reference evidence="6" key="1">
    <citation type="submission" date="2021-09" db="EMBL/GenBank/DDBJ databases">
        <authorList>
            <consortium name="AG Swart"/>
            <person name="Singh M."/>
            <person name="Singh A."/>
            <person name="Seah K."/>
            <person name="Emmerich C."/>
        </authorList>
    </citation>
    <scope>NUCLEOTIDE SEQUENCE</scope>
    <source>
        <strain evidence="6">ATCC30299</strain>
    </source>
</reference>
<protein>
    <recommendedName>
        <fullName evidence="8">Phosphatidylinositol-glycan biosynthesis class W protein</fullName>
    </recommendedName>
</protein>
<evidence type="ECO:0008006" key="8">
    <source>
        <dbReference type="Google" id="ProtNLM"/>
    </source>
</evidence>
<evidence type="ECO:0000313" key="6">
    <source>
        <dbReference type="EMBL" id="CAG9320979.1"/>
    </source>
</evidence>
<proteinExistence type="predicted"/>
<organism evidence="6 7">
    <name type="scientific">Blepharisma stoltei</name>
    <dbReference type="NCBI Taxonomy" id="1481888"/>
    <lineage>
        <taxon>Eukaryota</taxon>
        <taxon>Sar</taxon>
        <taxon>Alveolata</taxon>
        <taxon>Ciliophora</taxon>
        <taxon>Postciliodesmatophora</taxon>
        <taxon>Heterotrichea</taxon>
        <taxon>Heterotrichida</taxon>
        <taxon>Blepharismidae</taxon>
        <taxon>Blepharisma</taxon>
    </lineage>
</organism>
<feature type="transmembrane region" description="Helical" evidence="5">
    <location>
        <begin position="333"/>
        <end position="351"/>
    </location>
</feature>
<dbReference type="PANTHER" id="PTHR20661">
    <property type="entry name" value="PHOSPHATIDYLINOSITOL-GLYCAN BIOSYNTHESIS CLASS W PROTEIN"/>
    <property type="match status" value="1"/>
</dbReference>
<dbReference type="InterPro" id="IPR009447">
    <property type="entry name" value="PIGW/GWT1"/>
</dbReference>
<name>A0AAU9J4U2_9CILI</name>
<dbReference type="Pfam" id="PF06423">
    <property type="entry name" value="GWT1"/>
    <property type="match status" value="1"/>
</dbReference>
<feature type="transmembrane region" description="Helical" evidence="5">
    <location>
        <begin position="273"/>
        <end position="291"/>
    </location>
</feature>
<gene>
    <name evidence="6" type="ORF">BSTOLATCC_MIC27551</name>
</gene>
<keyword evidence="2 5" id="KW-0812">Transmembrane</keyword>
<dbReference type="GO" id="GO:0005783">
    <property type="term" value="C:endoplasmic reticulum"/>
    <property type="evidence" value="ECO:0007669"/>
    <property type="project" value="TreeGrafter"/>
</dbReference>
<feature type="transmembrane region" description="Helical" evidence="5">
    <location>
        <begin position="175"/>
        <end position="195"/>
    </location>
</feature>
<dbReference type="EMBL" id="CAJZBQ010000027">
    <property type="protein sequence ID" value="CAG9320979.1"/>
    <property type="molecule type" value="Genomic_DNA"/>
</dbReference>
<keyword evidence="7" id="KW-1185">Reference proteome</keyword>
<dbReference type="GO" id="GO:0016020">
    <property type="term" value="C:membrane"/>
    <property type="evidence" value="ECO:0007669"/>
    <property type="project" value="UniProtKB-SubCell"/>
</dbReference>
<feature type="transmembrane region" description="Helical" evidence="5">
    <location>
        <begin position="210"/>
        <end position="228"/>
    </location>
</feature>